<comment type="caution">
    <text evidence="2">The sequence shown here is derived from an EMBL/GenBank/DDBJ whole genome shotgun (WGS) entry which is preliminary data.</text>
</comment>
<keyword evidence="1" id="KW-1133">Transmembrane helix</keyword>
<keyword evidence="1" id="KW-0812">Transmembrane</keyword>
<evidence type="ECO:0000256" key="1">
    <source>
        <dbReference type="SAM" id="Phobius"/>
    </source>
</evidence>
<dbReference type="GeneID" id="36558996"/>
<dbReference type="AlphaFoldDB" id="A0A2I2GQZ9"/>
<organism evidence="2 3">
    <name type="scientific">Aspergillus steynii IBT 23096</name>
    <dbReference type="NCBI Taxonomy" id="1392250"/>
    <lineage>
        <taxon>Eukaryota</taxon>
        <taxon>Fungi</taxon>
        <taxon>Dikarya</taxon>
        <taxon>Ascomycota</taxon>
        <taxon>Pezizomycotina</taxon>
        <taxon>Eurotiomycetes</taxon>
        <taxon>Eurotiomycetidae</taxon>
        <taxon>Eurotiales</taxon>
        <taxon>Aspergillaceae</taxon>
        <taxon>Aspergillus</taxon>
        <taxon>Aspergillus subgen. Circumdati</taxon>
    </lineage>
</organism>
<feature type="transmembrane region" description="Helical" evidence="1">
    <location>
        <begin position="76"/>
        <end position="95"/>
    </location>
</feature>
<dbReference type="RefSeq" id="XP_024710614.1">
    <property type="nucleotide sequence ID" value="XM_024851297.1"/>
</dbReference>
<keyword evidence="3" id="KW-1185">Reference proteome</keyword>
<feature type="transmembrane region" description="Helical" evidence="1">
    <location>
        <begin position="16"/>
        <end position="43"/>
    </location>
</feature>
<dbReference type="EMBL" id="MSFO01000001">
    <property type="protein sequence ID" value="PLB55312.1"/>
    <property type="molecule type" value="Genomic_DNA"/>
</dbReference>
<accession>A0A2I2GQZ9</accession>
<proteinExistence type="predicted"/>
<dbReference type="VEuPathDB" id="FungiDB:P170DRAFT_452740"/>
<protein>
    <submittedName>
        <fullName evidence="2">Uncharacterized protein</fullName>
    </submittedName>
</protein>
<reference evidence="2 3" key="1">
    <citation type="submission" date="2016-12" db="EMBL/GenBank/DDBJ databases">
        <title>The genomes of Aspergillus section Nigri reveals drivers in fungal speciation.</title>
        <authorList>
            <consortium name="DOE Joint Genome Institute"/>
            <person name="Vesth T.C."/>
            <person name="Nybo J."/>
            <person name="Theobald S."/>
            <person name="Brandl J."/>
            <person name="Frisvad J.C."/>
            <person name="Nielsen K.F."/>
            <person name="Lyhne E.K."/>
            <person name="Kogle M.E."/>
            <person name="Kuo A."/>
            <person name="Riley R."/>
            <person name="Clum A."/>
            <person name="Nolan M."/>
            <person name="Lipzen A."/>
            <person name="Salamov A."/>
            <person name="Henrissat B."/>
            <person name="Wiebenga A."/>
            <person name="De Vries R.P."/>
            <person name="Grigoriev I.V."/>
            <person name="Mortensen U.H."/>
            <person name="Andersen M.R."/>
            <person name="Baker S.E."/>
        </authorList>
    </citation>
    <scope>NUCLEOTIDE SEQUENCE [LARGE SCALE GENOMIC DNA]</scope>
    <source>
        <strain evidence="2 3">IBT 23096</strain>
    </source>
</reference>
<dbReference type="Proteomes" id="UP000234275">
    <property type="component" value="Unassembled WGS sequence"/>
</dbReference>
<gene>
    <name evidence="2" type="ORF">P170DRAFT_452740</name>
</gene>
<name>A0A2I2GQZ9_9EURO</name>
<evidence type="ECO:0000313" key="2">
    <source>
        <dbReference type="EMBL" id="PLB55312.1"/>
    </source>
</evidence>
<keyword evidence="1" id="KW-0472">Membrane</keyword>
<evidence type="ECO:0000313" key="3">
    <source>
        <dbReference type="Proteomes" id="UP000234275"/>
    </source>
</evidence>
<sequence>MTITEPGIDHPRPTTLYCIGLISLFYYLCVVLSGLGFSAFIWWSSDVHGAPDLTTVVRMELRKGRTDRSIGECPNSSLFCLDGALCFIAPFFFFMQTRAPWSRIISFPFSLLTPVNIPKATGAGF</sequence>